<proteinExistence type="predicted"/>
<organism evidence="2 3">
    <name type="scientific">Phytophthora sojae (strain P6497)</name>
    <name type="common">Soybean stem and root rot agent</name>
    <name type="synonym">Phytophthora megasperma f. sp. glycines</name>
    <dbReference type="NCBI Taxonomy" id="1094619"/>
    <lineage>
        <taxon>Eukaryota</taxon>
        <taxon>Sar</taxon>
        <taxon>Stramenopiles</taxon>
        <taxon>Oomycota</taxon>
        <taxon>Peronosporomycetes</taxon>
        <taxon>Peronosporales</taxon>
        <taxon>Peronosporaceae</taxon>
        <taxon>Phytophthora</taxon>
    </lineage>
</organism>
<evidence type="ECO:0000313" key="2">
    <source>
        <dbReference type="EMBL" id="EGZ10274.1"/>
    </source>
</evidence>
<dbReference type="EMBL" id="JH159159">
    <property type="protein sequence ID" value="EGZ10274.1"/>
    <property type="molecule type" value="Genomic_DNA"/>
</dbReference>
<dbReference type="RefSeq" id="XP_009535135.1">
    <property type="nucleotide sequence ID" value="XM_009536840.1"/>
</dbReference>
<evidence type="ECO:0000313" key="3">
    <source>
        <dbReference type="Proteomes" id="UP000002640"/>
    </source>
</evidence>
<protein>
    <submittedName>
        <fullName evidence="2">Uncharacterized protein</fullName>
    </submittedName>
</protein>
<gene>
    <name evidence="2" type="ORF">PHYSODRAFT_451202</name>
</gene>
<dbReference type="PANTHER" id="PTHR14944">
    <property type="entry name" value="RPA-RELATED PROTEIN RADX"/>
    <property type="match status" value="1"/>
</dbReference>
<dbReference type="Proteomes" id="UP000002640">
    <property type="component" value="Unassembled WGS sequence"/>
</dbReference>
<dbReference type="GO" id="GO:0003697">
    <property type="term" value="F:single-stranded DNA binding"/>
    <property type="evidence" value="ECO:0007669"/>
    <property type="project" value="InterPro"/>
</dbReference>
<accession>G5A414</accession>
<name>G5A414_PHYSP</name>
<dbReference type="OMA" id="LRSDHYT"/>
<dbReference type="KEGG" id="psoj:PHYSODRAFT_451202"/>
<dbReference type="InterPro" id="IPR012340">
    <property type="entry name" value="NA-bd_OB-fold"/>
</dbReference>
<dbReference type="GeneID" id="20652948"/>
<dbReference type="InParanoid" id="G5A414"/>
<feature type="region of interest" description="Disordered" evidence="1">
    <location>
        <begin position="146"/>
        <end position="167"/>
    </location>
</feature>
<reference evidence="2 3" key="1">
    <citation type="journal article" date="2006" name="Science">
        <title>Phytophthora genome sequences uncover evolutionary origins and mechanisms of pathogenesis.</title>
        <authorList>
            <person name="Tyler B.M."/>
            <person name="Tripathy S."/>
            <person name="Zhang X."/>
            <person name="Dehal P."/>
            <person name="Jiang R.H."/>
            <person name="Aerts A."/>
            <person name="Arredondo F.D."/>
            <person name="Baxter L."/>
            <person name="Bensasson D."/>
            <person name="Beynon J.L."/>
            <person name="Chapman J."/>
            <person name="Damasceno C.M."/>
            <person name="Dorrance A.E."/>
            <person name="Dou D."/>
            <person name="Dickerman A.W."/>
            <person name="Dubchak I.L."/>
            <person name="Garbelotto M."/>
            <person name="Gijzen M."/>
            <person name="Gordon S.G."/>
            <person name="Govers F."/>
            <person name="Grunwald N.J."/>
            <person name="Huang W."/>
            <person name="Ivors K.L."/>
            <person name="Jones R.W."/>
            <person name="Kamoun S."/>
            <person name="Krampis K."/>
            <person name="Lamour K.H."/>
            <person name="Lee M.K."/>
            <person name="McDonald W.H."/>
            <person name="Medina M."/>
            <person name="Meijer H.J."/>
            <person name="Nordberg E.K."/>
            <person name="Maclean D.J."/>
            <person name="Ospina-Giraldo M.D."/>
            <person name="Morris P.F."/>
            <person name="Phuntumart V."/>
            <person name="Putnam N.H."/>
            <person name="Rash S."/>
            <person name="Rose J.K."/>
            <person name="Sakihama Y."/>
            <person name="Salamov A.A."/>
            <person name="Savidor A."/>
            <person name="Scheuring C.F."/>
            <person name="Smith B.M."/>
            <person name="Sobral B.W."/>
            <person name="Terry A."/>
            <person name="Torto-Alalibo T.A."/>
            <person name="Win J."/>
            <person name="Xu Z."/>
            <person name="Zhang H."/>
            <person name="Grigoriev I.V."/>
            <person name="Rokhsar D.S."/>
            <person name="Boore J.L."/>
        </authorList>
    </citation>
    <scope>NUCLEOTIDE SEQUENCE [LARGE SCALE GENOMIC DNA]</scope>
    <source>
        <strain evidence="2 3">P6497</strain>
    </source>
</reference>
<feature type="non-terminal residue" evidence="2">
    <location>
        <position position="1"/>
    </location>
</feature>
<keyword evidence="3" id="KW-1185">Reference proteome</keyword>
<dbReference type="Gene3D" id="2.40.50.140">
    <property type="entry name" value="Nucleic acid-binding proteins"/>
    <property type="match status" value="1"/>
</dbReference>
<sequence length="247" mass="27382">SLLTTHGLRQLWQDSADGATVRVQVLGVYRYLADPALKDRLGQQFEGARDVFDVLLSDGRHKMKAVLDPKLNQLVWTRELAAHSFVSLQFLSTQHPREVELLPLAGERAYYLPLRSDHYTLDWACSFTGGVPDEDSPLDELESDWARRYGGPEGSDGSNDGQETGPSSVVAWNINPEYCSDLFTPECKKIHTILEVLDQIKKNSEPGATRKALPPMIGAIRVKSKVMNMGDPDVANPFPFAFNAVVG</sequence>
<dbReference type="InterPro" id="IPR040893">
    <property type="entry name" value="RADX"/>
</dbReference>
<dbReference type="AlphaFoldDB" id="G5A414"/>
<dbReference type="PANTHER" id="PTHR14944:SF2">
    <property type="entry name" value="RPA-RELATED PROTEIN RADX"/>
    <property type="match status" value="1"/>
</dbReference>
<evidence type="ECO:0000256" key="1">
    <source>
        <dbReference type="SAM" id="MobiDB-lite"/>
    </source>
</evidence>
<feature type="non-terminal residue" evidence="2">
    <location>
        <position position="247"/>
    </location>
</feature>
<feature type="compositionally biased region" description="Polar residues" evidence="1">
    <location>
        <begin position="156"/>
        <end position="167"/>
    </location>
</feature>